<evidence type="ECO:0000256" key="1">
    <source>
        <dbReference type="SAM" id="SignalP"/>
    </source>
</evidence>
<dbReference type="Proteomes" id="UP000633219">
    <property type="component" value="Unassembled WGS sequence"/>
</dbReference>
<reference evidence="2" key="1">
    <citation type="submission" date="2021-01" db="EMBL/GenBank/DDBJ databases">
        <title>Rhizobium sp. strain KVB221 16S ribosomal RNA gene Genome sequencing and assembly.</title>
        <authorList>
            <person name="Kang M."/>
        </authorList>
    </citation>
    <scope>NUCLEOTIDE SEQUENCE</scope>
    <source>
        <strain evidence="2">KVB221</strain>
    </source>
</reference>
<proteinExistence type="predicted"/>
<dbReference type="RefSeq" id="WP_201663003.1">
    <property type="nucleotide sequence ID" value="NZ_JAEQNC010000013.1"/>
</dbReference>
<evidence type="ECO:0000313" key="2">
    <source>
        <dbReference type="EMBL" id="MBL0374488.1"/>
    </source>
</evidence>
<organism evidence="2 3">
    <name type="scientific">Rhizobium setariae</name>
    <dbReference type="NCBI Taxonomy" id="2801340"/>
    <lineage>
        <taxon>Bacteria</taxon>
        <taxon>Pseudomonadati</taxon>
        <taxon>Pseudomonadota</taxon>
        <taxon>Alphaproteobacteria</taxon>
        <taxon>Hyphomicrobiales</taxon>
        <taxon>Rhizobiaceae</taxon>
        <taxon>Rhizobium/Agrobacterium group</taxon>
        <taxon>Rhizobium</taxon>
    </lineage>
</organism>
<sequence length="69" mass="7511">MKKMISAVVAASFAAATFAAPVLADSVTIKVKPRAPVVKTVVVRQPCYYKTVKTVSYNKTVIVRKRICP</sequence>
<evidence type="ECO:0000313" key="3">
    <source>
        <dbReference type="Proteomes" id="UP000633219"/>
    </source>
</evidence>
<keyword evidence="3" id="KW-1185">Reference proteome</keyword>
<feature type="signal peptide" evidence="1">
    <location>
        <begin position="1"/>
        <end position="24"/>
    </location>
</feature>
<feature type="chain" id="PRO_5037343048" evidence="1">
    <location>
        <begin position="25"/>
        <end position="69"/>
    </location>
</feature>
<comment type="caution">
    <text evidence="2">The sequence shown here is derived from an EMBL/GenBank/DDBJ whole genome shotgun (WGS) entry which is preliminary data.</text>
</comment>
<keyword evidence="1" id="KW-0732">Signal</keyword>
<gene>
    <name evidence="2" type="ORF">JJB09_20965</name>
</gene>
<dbReference type="EMBL" id="JAEQNC010000013">
    <property type="protein sequence ID" value="MBL0374488.1"/>
    <property type="molecule type" value="Genomic_DNA"/>
</dbReference>
<protein>
    <submittedName>
        <fullName evidence="2">Uncharacterized protein</fullName>
    </submittedName>
</protein>
<name>A0A936YPT6_9HYPH</name>
<accession>A0A936YPT6</accession>
<dbReference type="AlphaFoldDB" id="A0A936YPT6"/>